<dbReference type="Proteomes" id="UP000075604">
    <property type="component" value="Unassembled WGS sequence"/>
</dbReference>
<gene>
    <name evidence="1" type="ORF">BE04_04920</name>
    <name evidence="2" type="ORF">BE18_31980</name>
</gene>
<dbReference type="InterPro" id="IPR009078">
    <property type="entry name" value="Ferritin-like_SF"/>
</dbReference>
<dbReference type="InterPro" id="IPR012347">
    <property type="entry name" value="Ferritin-like"/>
</dbReference>
<accession>A0A150NZ12</accession>
<dbReference type="CDD" id="cd00657">
    <property type="entry name" value="Ferritin_like"/>
    <property type="match status" value="1"/>
</dbReference>
<reference evidence="3 4" key="1">
    <citation type="submission" date="2014-02" db="EMBL/GenBank/DDBJ databases">
        <title>The small core and large imbalanced accessory genome model reveals a collaborative survival strategy of Sorangium cellulosum strains in nature.</title>
        <authorList>
            <person name="Han K."/>
            <person name="Peng R."/>
            <person name="Blom J."/>
            <person name="Li Y.-Z."/>
        </authorList>
    </citation>
    <scope>NUCLEOTIDE SEQUENCE [LARGE SCALE GENOMIC DNA]</scope>
    <source>
        <strain evidence="2 3">So0149</strain>
        <strain evidence="1 4">So0157-18</strain>
    </source>
</reference>
<protein>
    <submittedName>
        <fullName evidence="1">Uncharacterized protein</fullName>
    </submittedName>
</protein>
<organism evidence="1 4">
    <name type="scientific">Sorangium cellulosum</name>
    <name type="common">Polyangium cellulosum</name>
    <dbReference type="NCBI Taxonomy" id="56"/>
    <lineage>
        <taxon>Bacteria</taxon>
        <taxon>Pseudomonadati</taxon>
        <taxon>Myxococcota</taxon>
        <taxon>Polyangia</taxon>
        <taxon>Polyangiales</taxon>
        <taxon>Polyangiaceae</taxon>
        <taxon>Sorangium</taxon>
    </lineage>
</organism>
<evidence type="ECO:0000313" key="3">
    <source>
        <dbReference type="Proteomes" id="UP000075515"/>
    </source>
</evidence>
<dbReference type="GO" id="GO:0008199">
    <property type="term" value="F:ferric iron binding"/>
    <property type="evidence" value="ECO:0007669"/>
    <property type="project" value="InterPro"/>
</dbReference>
<sequence length="221" mass="24068">MPPMKPEEFLGELDRRVGERLARIGAAAGAAEPGSGIGVPELLATALKKELEATEEAALWLTTETDVEVKLALARQCGDEARHYRLIAERLRALGVDPASIPARFGPPTPMFGYLKGLGSTVERVAAGQFTREALAKVHNQAFIEYCESQGDAETARLYRDVIQPDEGHHHEMGRRLLARLATTEEAQALARAAAMRTLEIAEELQEIARIKMGICRAPGC</sequence>
<evidence type="ECO:0000313" key="1">
    <source>
        <dbReference type="EMBL" id="KYF47277.1"/>
    </source>
</evidence>
<dbReference type="EMBL" id="JEMC01001677">
    <property type="protein sequence ID" value="KYF95132.1"/>
    <property type="molecule type" value="Genomic_DNA"/>
</dbReference>
<evidence type="ECO:0000313" key="4">
    <source>
        <dbReference type="Proteomes" id="UP000075604"/>
    </source>
</evidence>
<dbReference type="AlphaFoldDB" id="A0A150NZ12"/>
<name>A0A150NZ12_SORCE</name>
<dbReference type="EMBL" id="JELX01004535">
    <property type="protein sequence ID" value="KYF47277.1"/>
    <property type="molecule type" value="Genomic_DNA"/>
</dbReference>
<evidence type="ECO:0000313" key="2">
    <source>
        <dbReference type="EMBL" id="KYF95132.1"/>
    </source>
</evidence>
<comment type="caution">
    <text evidence="1">The sequence shown here is derived from an EMBL/GenBank/DDBJ whole genome shotgun (WGS) entry which is preliminary data.</text>
</comment>
<dbReference type="SUPFAM" id="SSF47240">
    <property type="entry name" value="Ferritin-like"/>
    <property type="match status" value="1"/>
</dbReference>
<proteinExistence type="predicted"/>
<dbReference type="Gene3D" id="1.20.1260.10">
    <property type="match status" value="1"/>
</dbReference>
<dbReference type="Proteomes" id="UP000075515">
    <property type="component" value="Unassembled WGS sequence"/>
</dbReference>